<dbReference type="EMBL" id="JACSQT010000017">
    <property type="protein sequence ID" value="MBD7939440.1"/>
    <property type="molecule type" value="Genomic_DNA"/>
</dbReference>
<name>A0ABR8QV79_9BACI</name>
<dbReference type="Proteomes" id="UP000657931">
    <property type="component" value="Unassembled WGS sequence"/>
</dbReference>
<evidence type="ECO:0000313" key="2">
    <source>
        <dbReference type="Proteomes" id="UP000657931"/>
    </source>
</evidence>
<comment type="caution">
    <text evidence="1">The sequence shown here is derived from an EMBL/GenBank/DDBJ whole genome shotgun (WGS) entry which is preliminary data.</text>
</comment>
<organism evidence="1 2">
    <name type="scientific">Cytobacillus stercorigallinarum</name>
    <dbReference type="NCBI Taxonomy" id="2762240"/>
    <lineage>
        <taxon>Bacteria</taxon>
        <taxon>Bacillati</taxon>
        <taxon>Bacillota</taxon>
        <taxon>Bacilli</taxon>
        <taxon>Bacillales</taxon>
        <taxon>Bacillaceae</taxon>
        <taxon>Cytobacillus</taxon>
    </lineage>
</organism>
<sequence>MKKIRGWKRRIKQIENLEKENKIFNFPILQNQYVDYLKMFNFQDLDKIPDWYKKKITITFINIFDSWKEYANVYNMEHFYIRLHIHEDNIFESQIMIVIENQINEYKTRFIRCPDEVKKPSWLENLSKEFTPYYSCTVWLEDELETLSETEKELMLSKLLEIRNTDSNEKEYLINDGILWCLEYDK</sequence>
<accession>A0ABR8QV79</accession>
<dbReference type="RefSeq" id="WP_191817107.1">
    <property type="nucleotide sequence ID" value="NZ_JACSQT010000017.1"/>
</dbReference>
<reference evidence="1 2" key="1">
    <citation type="submission" date="2020-08" db="EMBL/GenBank/DDBJ databases">
        <title>A Genomic Blueprint of the Chicken Gut Microbiome.</title>
        <authorList>
            <person name="Gilroy R."/>
            <person name="Ravi A."/>
            <person name="Getino M."/>
            <person name="Pursley I."/>
            <person name="Horton D.L."/>
            <person name="Alikhan N.-F."/>
            <person name="Baker D."/>
            <person name="Gharbi K."/>
            <person name="Hall N."/>
            <person name="Watson M."/>
            <person name="Adriaenssens E.M."/>
            <person name="Foster-Nyarko E."/>
            <person name="Jarju S."/>
            <person name="Secka A."/>
            <person name="Antonio M."/>
            <person name="Oren A."/>
            <person name="Chaudhuri R."/>
            <person name="La Ragione R.M."/>
            <person name="Hildebrand F."/>
            <person name="Pallen M.J."/>
        </authorList>
    </citation>
    <scope>NUCLEOTIDE SEQUENCE [LARGE SCALE GENOMIC DNA]</scope>
    <source>
        <strain evidence="1 2">Sa5YUA1</strain>
    </source>
</reference>
<protein>
    <submittedName>
        <fullName evidence="1">Uncharacterized protein</fullName>
    </submittedName>
</protein>
<keyword evidence="2" id="KW-1185">Reference proteome</keyword>
<gene>
    <name evidence="1" type="ORF">H9655_20570</name>
</gene>
<proteinExistence type="predicted"/>
<evidence type="ECO:0000313" key="1">
    <source>
        <dbReference type="EMBL" id="MBD7939440.1"/>
    </source>
</evidence>